<proteinExistence type="predicted"/>
<evidence type="ECO:0000256" key="6">
    <source>
        <dbReference type="SAM" id="SignalP"/>
    </source>
</evidence>
<feature type="chain" id="PRO_5039039781" description="Extracellular solute-binding protein" evidence="6">
    <location>
        <begin position="20"/>
        <end position="401"/>
    </location>
</feature>
<dbReference type="EMBL" id="CP025746">
    <property type="protein sequence ID" value="QAA31300.1"/>
    <property type="molecule type" value="Genomic_DNA"/>
</dbReference>
<keyword evidence="1" id="KW-1003">Cell membrane</keyword>
<protein>
    <recommendedName>
        <fullName evidence="9">Extracellular solute-binding protein</fullName>
    </recommendedName>
</protein>
<name>A0A3R5X0J0_9CLOT</name>
<keyword evidence="5" id="KW-0449">Lipoprotein</keyword>
<evidence type="ECO:0000313" key="8">
    <source>
        <dbReference type="Proteomes" id="UP000286268"/>
    </source>
</evidence>
<dbReference type="PROSITE" id="PS51257">
    <property type="entry name" value="PROKAR_LIPOPROTEIN"/>
    <property type="match status" value="1"/>
</dbReference>
<dbReference type="PANTHER" id="PTHR43649">
    <property type="entry name" value="ARABINOSE-BINDING PROTEIN-RELATED"/>
    <property type="match status" value="1"/>
</dbReference>
<evidence type="ECO:0000256" key="3">
    <source>
        <dbReference type="ARBA" id="ARBA00023136"/>
    </source>
</evidence>
<evidence type="ECO:0000256" key="2">
    <source>
        <dbReference type="ARBA" id="ARBA00022729"/>
    </source>
</evidence>
<dbReference type="SUPFAM" id="SSF53850">
    <property type="entry name" value="Periplasmic binding protein-like II"/>
    <property type="match status" value="1"/>
</dbReference>
<dbReference type="RefSeq" id="WP_128212107.1">
    <property type="nucleotide sequence ID" value="NZ_CP025746.1"/>
</dbReference>
<dbReference type="InterPro" id="IPR006059">
    <property type="entry name" value="SBP"/>
</dbReference>
<organism evidence="7 8">
    <name type="scientific">Clostridium manihotivorum</name>
    <dbReference type="NCBI Taxonomy" id="2320868"/>
    <lineage>
        <taxon>Bacteria</taxon>
        <taxon>Bacillati</taxon>
        <taxon>Bacillota</taxon>
        <taxon>Clostridia</taxon>
        <taxon>Eubacteriales</taxon>
        <taxon>Clostridiaceae</taxon>
        <taxon>Clostridium</taxon>
    </lineage>
</organism>
<evidence type="ECO:0008006" key="9">
    <source>
        <dbReference type="Google" id="ProtNLM"/>
    </source>
</evidence>
<dbReference type="OrthoDB" id="9768630at2"/>
<dbReference type="Pfam" id="PF13416">
    <property type="entry name" value="SBP_bac_8"/>
    <property type="match status" value="1"/>
</dbReference>
<evidence type="ECO:0000256" key="5">
    <source>
        <dbReference type="ARBA" id="ARBA00023288"/>
    </source>
</evidence>
<keyword evidence="8" id="KW-1185">Reference proteome</keyword>
<evidence type="ECO:0000313" key="7">
    <source>
        <dbReference type="EMBL" id="QAA31300.1"/>
    </source>
</evidence>
<dbReference type="AlphaFoldDB" id="A0A3R5X0J0"/>
<keyword evidence="4" id="KW-0564">Palmitate</keyword>
<evidence type="ECO:0000256" key="4">
    <source>
        <dbReference type="ARBA" id="ARBA00023139"/>
    </source>
</evidence>
<sequence>MKRCITALMVILYTSVLLIGCRQDVNKNKVGEKVYEYNISSYAPYTNYLKDRVIAFNRKYPNVKININDINQGSYISTIEASLNDIEKRPDLVLLNGQEINDLYKANKNIFLDFTSDMGPRTKSYAQGRIDEVSLDEKLYGVPWDSRPIIMFCNKALLAKYNTNLEDITTWDTLIEEGKKYYEASGKKENLIVMNEDNEKVFVKVLLYELGIPADSLDMTSGNKDLSKVIDMISELKKNNVLRIDNNFDIYKSPLIFGSSDTYMNLEKTYGDGQFFVKELPSFEPGGNNSVIMEGTNAVLMNNKKAIAPLKEFIIEALTDKKALASYMTTDGVFPSYVDAYSDVSVDKKIQFLDYDRLWARMSLIEVNSKRKKYFYDMSKMIDSYIEQSNKLEVEVNGSFH</sequence>
<keyword evidence="2 6" id="KW-0732">Signal</keyword>
<keyword evidence="3" id="KW-0472">Membrane</keyword>
<evidence type="ECO:0000256" key="1">
    <source>
        <dbReference type="ARBA" id="ARBA00022475"/>
    </source>
</evidence>
<gene>
    <name evidence="7" type="ORF">C1I91_06405</name>
</gene>
<accession>A0A3R5X0J0</accession>
<reference evidence="7 8" key="1">
    <citation type="submission" date="2018-01" db="EMBL/GenBank/DDBJ databases">
        <title>Genome Sequencing and Assembly of Anaerobacter polyendosporus strain CT4.</title>
        <authorList>
            <person name="Tachaapaikoon C."/>
            <person name="Sutheeworapong S."/>
            <person name="Jenjaroenpun P."/>
            <person name="Wongsurawat T."/>
            <person name="Nookeaw I."/>
            <person name="Cheawchanlertfa P."/>
            <person name="Kosugi A."/>
            <person name="Cheevadhanarak S."/>
            <person name="Ratanakhanokchai K."/>
        </authorList>
    </citation>
    <scope>NUCLEOTIDE SEQUENCE [LARGE SCALE GENOMIC DNA]</scope>
    <source>
        <strain evidence="7 8">CT4</strain>
    </source>
</reference>
<dbReference type="Proteomes" id="UP000286268">
    <property type="component" value="Chromosome"/>
</dbReference>
<dbReference type="Gene3D" id="3.40.190.10">
    <property type="entry name" value="Periplasmic binding protein-like II"/>
    <property type="match status" value="1"/>
</dbReference>
<dbReference type="KEGG" id="cmah:C1I91_06405"/>
<dbReference type="PANTHER" id="PTHR43649:SF33">
    <property type="entry name" value="POLYGALACTURONAN_RHAMNOGALACTURONAN-BINDING PROTEIN YTCQ"/>
    <property type="match status" value="1"/>
</dbReference>
<feature type="signal peptide" evidence="6">
    <location>
        <begin position="1"/>
        <end position="19"/>
    </location>
</feature>
<dbReference type="InterPro" id="IPR050490">
    <property type="entry name" value="Bact_solute-bd_prot1"/>
</dbReference>